<sequence>MNFFKRGLLSVTRRLGKSFILLAVLFILGNVIAGAISISQATSNVEKNIKERLGTAATVELDYEQIEELDESELMEIDFSSVGTDLIKQIGELPYVKYYDYNATDYLPSEDMERYEGTAGEVDFGDDMIHFEIKGVNYASILDFEEGKANLIDGRVFNDDEITNGSPVTIISKNLAEANHLQVGDTFNLLNQVYDYDEETGEESITDSRDVPLEIIGLFEPTTVNTEQNNDDDFHDFMDGEYQNTLYVPNEMIFQESQFAYGLDDDLSMDDMYLSPIFVLNNAEDAEAFEQETLPLLPQYYIVHHATDTYENIAGPIESMSTLAKYVLIVAVITTILIIGLVVLLFLRDRKHELGIYLSLGESRLRVVGQIMTEVIIISIIGMTLSLFTGNLLAQTVSSSMIESNSSQEEDFYSYTELDPQVSSTDVIDAYEVSLSGEFVLFFYVVGMLTILLSTLIPLIYIVRLNPKKIMM</sequence>
<protein>
    <submittedName>
        <fullName evidence="1">ABC transporter permease</fullName>
    </submittedName>
</protein>
<comment type="caution">
    <text evidence="1">The sequence shown here is derived from an EMBL/GenBank/DDBJ whole genome shotgun (WGS) entry which is preliminary data.</text>
</comment>
<evidence type="ECO:0000313" key="1">
    <source>
        <dbReference type="EMBL" id="MDX8045753.1"/>
    </source>
</evidence>
<gene>
    <name evidence="1" type="ORF">SH601_07095</name>
</gene>
<dbReference type="Proteomes" id="UP001277972">
    <property type="component" value="Unassembled WGS sequence"/>
</dbReference>
<name>A0ACC6M4C6_9BACI</name>
<reference evidence="1" key="1">
    <citation type="submission" date="2023-11" db="EMBL/GenBank/DDBJ databases">
        <title>Gracilibacillus pellucida a moderately halophilic bacterium isolated from saline soil in Xinjiang province.</title>
        <authorList>
            <person name="Zhang Z."/>
            <person name="Tan F."/>
            <person name="Wang Y."/>
            <person name="Xia M."/>
        </authorList>
    </citation>
    <scope>NUCLEOTIDE SEQUENCE</scope>
    <source>
        <strain evidence="1">S3-1-1</strain>
    </source>
</reference>
<dbReference type="EMBL" id="JAWZSR010000003">
    <property type="protein sequence ID" value="MDX8045753.1"/>
    <property type="molecule type" value="Genomic_DNA"/>
</dbReference>
<organism evidence="1 2">
    <name type="scientific">Gracilibacillus pellucidus</name>
    <dbReference type="NCBI Taxonomy" id="3095368"/>
    <lineage>
        <taxon>Bacteria</taxon>
        <taxon>Bacillati</taxon>
        <taxon>Bacillota</taxon>
        <taxon>Bacilli</taxon>
        <taxon>Bacillales</taxon>
        <taxon>Bacillaceae</taxon>
        <taxon>Gracilibacillus</taxon>
    </lineage>
</organism>
<accession>A0ACC6M4C6</accession>
<proteinExistence type="predicted"/>
<evidence type="ECO:0000313" key="2">
    <source>
        <dbReference type="Proteomes" id="UP001277972"/>
    </source>
</evidence>
<keyword evidence="2" id="KW-1185">Reference proteome</keyword>